<protein>
    <submittedName>
        <fullName evidence="1 3">Uncharacterized protein</fullName>
    </submittedName>
</protein>
<evidence type="ECO:0000313" key="2">
    <source>
        <dbReference type="Proteomes" id="UP000271098"/>
    </source>
</evidence>
<dbReference type="Proteomes" id="UP000271098">
    <property type="component" value="Unassembled WGS sequence"/>
</dbReference>
<name>A0A183ERT3_9BILA</name>
<organism evidence="3">
    <name type="scientific">Gongylonema pulchrum</name>
    <dbReference type="NCBI Taxonomy" id="637853"/>
    <lineage>
        <taxon>Eukaryota</taxon>
        <taxon>Metazoa</taxon>
        <taxon>Ecdysozoa</taxon>
        <taxon>Nematoda</taxon>
        <taxon>Chromadorea</taxon>
        <taxon>Rhabditida</taxon>
        <taxon>Spirurina</taxon>
        <taxon>Spiruromorpha</taxon>
        <taxon>Spiruroidea</taxon>
        <taxon>Gongylonematidae</taxon>
        <taxon>Gongylonema</taxon>
    </lineage>
</organism>
<proteinExistence type="predicted"/>
<reference evidence="1 2" key="2">
    <citation type="submission" date="2018-11" db="EMBL/GenBank/DDBJ databases">
        <authorList>
            <consortium name="Pathogen Informatics"/>
        </authorList>
    </citation>
    <scope>NUCLEOTIDE SEQUENCE [LARGE SCALE GENOMIC DNA]</scope>
</reference>
<evidence type="ECO:0000313" key="1">
    <source>
        <dbReference type="EMBL" id="VDN41801.1"/>
    </source>
</evidence>
<gene>
    <name evidence="1" type="ORF">GPUH_LOCUS23673</name>
</gene>
<sequence>MCRRLQTLLFPVTVWEHFYCLYLPLSNGNANQTDYRDYLKKISAIRRRKIGPREMSPACALINSVISTSRRVENVTINDRMTEAAGFLLQQHQAYYPDPTENDEPLDTKNGVKESVLLQCEHESRNANNKSLITFVVLYVRNIAVPSRSPHQCA</sequence>
<dbReference type="EMBL" id="UYRT01098568">
    <property type="protein sequence ID" value="VDN41801.1"/>
    <property type="molecule type" value="Genomic_DNA"/>
</dbReference>
<dbReference type="OrthoDB" id="5791247at2759"/>
<dbReference type="AlphaFoldDB" id="A0A183ERT3"/>
<accession>A0A183ERT3</accession>
<dbReference type="WBParaSite" id="GPUH_0002370401-mRNA-1">
    <property type="protein sequence ID" value="GPUH_0002370401-mRNA-1"/>
    <property type="gene ID" value="GPUH_0002370401"/>
</dbReference>
<reference evidence="3" key="1">
    <citation type="submission" date="2016-06" db="UniProtKB">
        <authorList>
            <consortium name="WormBaseParasite"/>
        </authorList>
    </citation>
    <scope>IDENTIFICATION</scope>
</reference>
<keyword evidence="2" id="KW-1185">Reference proteome</keyword>
<evidence type="ECO:0000313" key="3">
    <source>
        <dbReference type="WBParaSite" id="GPUH_0002370401-mRNA-1"/>
    </source>
</evidence>